<dbReference type="InterPro" id="IPR017911">
    <property type="entry name" value="MacB-like_ATP-bd"/>
</dbReference>
<evidence type="ECO:0000256" key="7">
    <source>
        <dbReference type="ARBA" id="ARBA00022989"/>
    </source>
</evidence>
<dbReference type="GO" id="GO:0016887">
    <property type="term" value="F:ATP hydrolysis activity"/>
    <property type="evidence" value="ECO:0007669"/>
    <property type="project" value="InterPro"/>
</dbReference>
<keyword evidence="13" id="KW-1185">Reference proteome</keyword>
<keyword evidence="5" id="KW-0547">Nucleotide-binding</keyword>
<feature type="transmembrane region" description="Helical" evidence="10">
    <location>
        <begin position="783"/>
        <end position="805"/>
    </location>
</feature>
<evidence type="ECO:0000256" key="8">
    <source>
        <dbReference type="ARBA" id="ARBA00023136"/>
    </source>
</evidence>
<dbReference type="PROSITE" id="PS50893">
    <property type="entry name" value="ABC_TRANSPORTER_2"/>
    <property type="match status" value="1"/>
</dbReference>
<dbReference type="InterPro" id="IPR025662">
    <property type="entry name" value="Sigma_54_int_dom_ATP-bd_1"/>
</dbReference>
<dbReference type="PROSITE" id="PS00675">
    <property type="entry name" value="SIGMA54_INTERACT_1"/>
    <property type="match status" value="1"/>
</dbReference>
<dbReference type="SMART" id="SM00382">
    <property type="entry name" value="AAA"/>
    <property type="match status" value="1"/>
</dbReference>
<evidence type="ECO:0000256" key="3">
    <source>
        <dbReference type="ARBA" id="ARBA00022475"/>
    </source>
</evidence>
<dbReference type="GO" id="GO:0005886">
    <property type="term" value="C:plasma membrane"/>
    <property type="evidence" value="ECO:0007669"/>
    <property type="project" value="UniProtKB-SubCell"/>
</dbReference>
<dbReference type="SUPFAM" id="SSF52540">
    <property type="entry name" value="P-loop containing nucleoside triphosphate hydrolases"/>
    <property type="match status" value="1"/>
</dbReference>
<dbReference type="Pfam" id="PF00005">
    <property type="entry name" value="ABC_tran"/>
    <property type="match status" value="1"/>
</dbReference>
<evidence type="ECO:0000256" key="9">
    <source>
        <dbReference type="ARBA" id="ARBA00038388"/>
    </source>
</evidence>
<dbReference type="Proteomes" id="UP000050833">
    <property type="component" value="Unassembled WGS sequence"/>
</dbReference>
<dbReference type="AlphaFoldDB" id="A0AAW3JSA9"/>
<evidence type="ECO:0000259" key="11">
    <source>
        <dbReference type="PROSITE" id="PS50893"/>
    </source>
</evidence>
<comment type="caution">
    <text evidence="12">The sequence shown here is derived from an EMBL/GenBank/DDBJ whole genome shotgun (WGS) entry which is preliminary data.</text>
</comment>
<evidence type="ECO:0000256" key="2">
    <source>
        <dbReference type="ARBA" id="ARBA00022448"/>
    </source>
</evidence>
<dbReference type="PANTHER" id="PTHR24220">
    <property type="entry name" value="IMPORT ATP-BINDING PROTEIN"/>
    <property type="match status" value="1"/>
</dbReference>
<evidence type="ECO:0000256" key="6">
    <source>
        <dbReference type="ARBA" id="ARBA00022840"/>
    </source>
</evidence>
<evidence type="ECO:0000256" key="5">
    <source>
        <dbReference type="ARBA" id="ARBA00022741"/>
    </source>
</evidence>
<dbReference type="InterPro" id="IPR003439">
    <property type="entry name" value="ABC_transporter-like_ATP-bd"/>
</dbReference>
<keyword evidence="7 10" id="KW-1133">Transmembrane helix</keyword>
<evidence type="ECO:0000256" key="4">
    <source>
        <dbReference type="ARBA" id="ARBA00022692"/>
    </source>
</evidence>
<proteinExistence type="inferred from homology"/>
<dbReference type="InterPro" id="IPR003593">
    <property type="entry name" value="AAA+_ATPase"/>
</dbReference>
<dbReference type="Pfam" id="PF02687">
    <property type="entry name" value="FtsX"/>
    <property type="match status" value="1"/>
</dbReference>
<dbReference type="GO" id="GO:0022857">
    <property type="term" value="F:transmembrane transporter activity"/>
    <property type="evidence" value="ECO:0007669"/>
    <property type="project" value="TreeGrafter"/>
</dbReference>
<keyword evidence="8 10" id="KW-0472">Membrane</keyword>
<name>A0AAW3JSA9_9FIRM</name>
<keyword evidence="2" id="KW-0813">Transport</keyword>
<evidence type="ECO:0000256" key="1">
    <source>
        <dbReference type="ARBA" id="ARBA00004429"/>
    </source>
</evidence>
<feature type="transmembrane region" description="Helical" evidence="10">
    <location>
        <begin position="392"/>
        <end position="412"/>
    </location>
</feature>
<sequence>MIRVKKLNKYFNKGKNNELHVLNDINLEFENNGLVVILGESGSGKTTLLNTIGGLDVFADGEIDYDGETVNRYSPKKIEKIRNDKFGYIFQNYYLLMDNSVEYNVKLALSVYDMTDEEKQERTEYVLDALNMGRYKKKLVSELSGGQQQRVSIARALVKAPSIILADEPTGNLDEENTINTMSLLRNISKECLVIVVSHEKRISKFFADRIIEIQDGQVKKDYKNKATKSYEKADDSNIYLRELSKESMENDDFRINIYKDSRQIKGNADKENSKIISGENISEKIKTVAAQDKENQGNEIKNETDKIVLNFAWKDGKLYIQNLSDTEIAFEGEESGCQMVDDKKPQIDISSVDEIDYSLEKPKAGRTAKLPFREIVKMARENLKLLGKKQAFMIGTLLMVSVLLSVGAADFTNRMSIDKQSVVKSDSHVVTVQLSPVEGVFDDQLNKAAKDFIGKIKQENKYSDIFISANCDMAVKYNGYSQLGGSVAKLSGYSFISNKHLKKSSLICGKMPENRDEAVVDKWVLENFMKSDSAIAPLYKKVDDFIGTTIISPANQIEFKITGVSDTGEPDIFVEENKLLGLSYSAMNLASLDEMKRIYADKKGSGIKSDTKLESKKVLARKSIYNQDKMMGSFLFTDQRYGTFEIVGYFDDDINVDYIANEQDCENIRTTYNAYSKSFDVYTDDVDGAIKYLKKKASAYRKKYFTASVKCQYNNQLNKYREKRKMNVGTKNIVTIALAVLAFIMIYFSIKSNAVSRIEELTVYRLLGIEKGSILQAYVLEMMMLCAYTVLPGALITSSIIKFMAQVPSLQIKMIYPWWAVLLLIIIIFAINIILSILPVNKIISRPPAELAVKD</sequence>
<dbReference type="PROSITE" id="PS00211">
    <property type="entry name" value="ABC_TRANSPORTER_1"/>
    <property type="match status" value="1"/>
</dbReference>
<evidence type="ECO:0000313" key="13">
    <source>
        <dbReference type="Proteomes" id="UP000050833"/>
    </source>
</evidence>
<dbReference type="InterPro" id="IPR003838">
    <property type="entry name" value="ABC3_permease_C"/>
</dbReference>
<protein>
    <recommendedName>
        <fullName evidence="11">ABC transporter domain-containing protein</fullName>
    </recommendedName>
</protein>
<dbReference type="CDD" id="cd03255">
    <property type="entry name" value="ABC_MJ0796_LolCDE_FtsE"/>
    <property type="match status" value="1"/>
</dbReference>
<feature type="transmembrane region" description="Helical" evidence="10">
    <location>
        <begin position="817"/>
        <end position="839"/>
    </location>
</feature>
<dbReference type="InterPro" id="IPR027417">
    <property type="entry name" value="P-loop_NTPase"/>
</dbReference>
<evidence type="ECO:0000256" key="10">
    <source>
        <dbReference type="SAM" id="Phobius"/>
    </source>
</evidence>
<dbReference type="InterPro" id="IPR017871">
    <property type="entry name" value="ABC_transporter-like_CS"/>
</dbReference>
<keyword evidence="3" id="KW-1003">Cell membrane</keyword>
<dbReference type="InterPro" id="IPR015854">
    <property type="entry name" value="ABC_transpr_LolD-like"/>
</dbReference>
<gene>
    <name evidence="12" type="ORF">APZ18_00715</name>
</gene>
<accession>A0AAW3JSA9</accession>
<dbReference type="Gene3D" id="3.40.50.300">
    <property type="entry name" value="P-loop containing nucleotide triphosphate hydrolases"/>
    <property type="match status" value="1"/>
</dbReference>
<dbReference type="GO" id="GO:0005524">
    <property type="term" value="F:ATP binding"/>
    <property type="evidence" value="ECO:0007669"/>
    <property type="project" value="UniProtKB-KW"/>
</dbReference>
<comment type="subcellular location">
    <subcellularLocation>
        <location evidence="1">Cell inner membrane</location>
        <topology evidence="1">Multi-pass membrane protein</topology>
    </subcellularLocation>
</comment>
<evidence type="ECO:0000313" key="12">
    <source>
        <dbReference type="EMBL" id="KQC85763.1"/>
    </source>
</evidence>
<feature type="domain" description="ABC transporter" evidence="11">
    <location>
        <begin position="2"/>
        <end position="241"/>
    </location>
</feature>
<dbReference type="EMBL" id="LLKB01000001">
    <property type="protein sequence ID" value="KQC85763.1"/>
    <property type="molecule type" value="Genomic_DNA"/>
</dbReference>
<dbReference type="RefSeq" id="WP_055940626.1">
    <property type="nucleotide sequence ID" value="NZ_JAQDCV010000006.1"/>
</dbReference>
<feature type="transmembrane region" description="Helical" evidence="10">
    <location>
        <begin position="734"/>
        <end position="751"/>
    </location>
</feature>
<reference evidence="12 13" key="1">
    <citation type="submission" date="2015-10" db="EMBL/GenBank/DDBJ databases">
        <title>Butyribacter intestini gen. nov., sp. nov., a butyric acid-producing bacterium of the family Lachnospiraceae isolated from the human faeces.</title>
        <authorList>
            <person name="Zou Y."/>
            <person name="Xue W."/>
            <person name="Luo G."/>
            <person name="Lv M."/>
        </authorList>
    </citation>
    <scope>NUCLEOTIDE SEQUENCE [LARGE SCALE GENOMIC DNA]</scope>
    <source>
        <strain evidence="12 13">TF01-11</strain>
    </source>
</reference>
<keyword evidence="6" id="KW-0067">ATP-binding</keyword>
<keyword evidence="4 10" id="KW-0812">Transmembrane</keyword>
<organism evidence="12 13">
    <name type="scientific">Butyribacter intestini</name>
    <dbReference type="NCBI Taxonomy" id="1703332"/>
    <lineage>
        <taxon>Bacteria</taxon>
        <taxon>Bacillati</taxon>
        <taxon>Bacillota</taxon>
        <taxon>Clostridia</taxon>
        <taxon>Lachnospirales</taxon>
        <taxon>Lachnospiraceae</taxon>
        <taxon>Butyribacter</taxon>
    </lineage>
</organism>
<comment type="similarity">
    <text evidence="9">Belongs to the ABC transporter superfamily. Macrolide exporter (TC 3.A.1.122) family.</text>
</comment>